<protein>
    <submittedName>
        <fullName evidence="10">DgyrCDS886</fullName>
    </submittedName>
</protein>
<evidence type="ECO:0000313" key="10">
    <source>
        <dbReference type="EMBL" id="CAD5111584.1"/>
    </source>
</evidence>
<comment type="cofactor">
    <cofactor evidence="7">
        <name>heme</name>
        <dbReference type="ChEBI" id="CHEBI:30413"/>
    </cofactor>
</comment>
<keyword evidence="11" id="KW-1185">Reference proteome</keyword>
<evidence type="ECO:0000256" key="8">
    <source>
        <dbReference type="RuleBase" id="RU000461"/>
    </source>
</evidence>
<dbReference type="GO" id="GO:0005506">
    <property type="term" value="F:iron ion binding"/>
    <property type="evidence" value="ECO:0007669"/>
    <property type="project" value="InterPro"/>
</dbReference>
<dbReference type="InterPro" id="IPR017972">
    <property type="entry name" value="Cyt_P450_CS"/>
</dbReference>
<accession>A0A7I8V5L5</accession>
<keyword evidence="2 7" id="KW-0349">Heme</keyword>
<evidence type="ECO:0000256" key="4">
    <source>
        <dbReference type="ARBA" id="ARBA00023002"/>
    </source>
</evidence>
<feature type="coiled-coil region" evidence="9">
    <location>
        <begin position="387"/>
        <end position="414"/>
    </location>
</feature>
<evidence type="ECO:0000256" key="9">
    <source>
        <dbReference type="SAM" id="Coils"/>
    </source>
</evidence>
<evidence type="ECO:0000256" key="5">
    <source>
        <dbReference type="ARBA" id="ARBA00023004"/>
    </source>
</evidence>
<dbReference type="InterPro" id="IPR001128">
    <property type="entry name" value="Cyt_P450"/>
</dbReference>
<dbReference type="CDD" id="cd11055">
    <property type="entry name" value="CYP3A-like"/>
    <property type="match status" value="1"/>
</dbReference>
<dbReference type="GO" id="GO:0020037">
    <property type="term" value="F:heme binding"/>
    <property type="evidence" value="ECO:0007669"/>
    <property type="project" value="InterPro"/>
</dbReference>
<sequence>MFWFLTTLLLLPTIILPLFYWSRKKKLEFFANLGIPSPAANWLLGNLIDFKDTNVHLKLMEWDKKLGKIFGIYEASVPVLVTSDLDLLQEVFVNQFHAFHGRKRFPVQPDVNDSKRCSIFITVGNRWKRLRNIISPTFSTAKLKKMWPALKGCTSLFMSNVERNVKRNNNGKDTKEDTIRNTPIFKDGCEVEVYRSFSIFREKSVANVTIIPLNFHFSLLQKFTIDTFFKLAMSADVGAQGDKELPVLEACRDTFRRTSAKHMSFLPKLALIVPEVKGICRFIFHNSKRPNEDLMKAFNSNIVEQRRKLIAKGESNHFTDMVQLLIDAEQPLNDKDLLLEDEKKGFGKSSKVLSSMEVVNQLVLFLLAGYETSSTTMAYAFYLLALNPKVQAKLQEEVDKLDEEEANFDTVQEIQYLDWVIKETLRLYPIASMVTARRAMKDVEINNVKIPEGTSVLANVWSIHYNPDIWGPTDPKEFYPNRFNGKELHPMAWLPFGAGPRICIGMKFAMMEMKFLLFQFFRAYTISTTENTENPLTLSDGATTTPTNGVHLKISVRH</sequence>
<keyword evidence="5 7" id="KW-0408">Iron</keyword>
<feature type="binding site" description="axial binding residue" evidence="7">
    <location>
        <position position="503"/>
    </location>
    <ligand>
        <name>heme</name>
        <dbReference type="ChEBI" id="CHEBI:30413"/>
    </ligand>
    <ligandPart>
        <name>Fe</name>
        <dbReference type="ChEBI" id="CHEBI:18248"/>
    </ligandPart>
</feature>
<dbReference type="PANTHER" id="PTHR24302">
    <property type="entry name" value="CYTOCHROME P450 FAMILY 3"/>
    <property type="match status" value="1"/>
</dbReference>
<dbReference type="GO" id="GO:0016705">
    <property type="term" value="F:oxidoreductase activity, acting on paired donors, with incorporation or reduction of molecular oxygen"/>
    <property type="evidence" value="ECO:0007669"/>
    <property type="project" value="InterPro"/>
</dbReference>
<organism evidence="10 11">
    <name type="scientific">Dimorphilus gyrociliatus</name>
    <dbReference type="NCBI Taxonomy" id="2664684"/>
    <lineage>
        <taxon>Eukaryota</taxon>
        <taxon>Metazoa</taxon>
        <taxon>Spiralia</taxon>
        <taxon>Lophotrochozoa</taxon>
        <taxon>Annelida</taxon>
        <taxon>Polychaeta</taxon>
        <taxon>Polychaeta incertae sedis</taxon>
        <taxon>Dinophilidae</taxon>
        <taxon>Dimorphilus</taxon>
    </lineage>
</organism>
<dbReference type="InterPro" id="IPR002401">
    <property type="entry name" value="Cyt_P450_E_grp-I"/>
</dbReference>
<gene>
    <name evidence="10" type="ORF">DGYR_LOCUS855</name>
</gene>
<dbReference type="GO" id="GO:0008395">
    <property type="term" value="F:steroid hydroxylase activity"/>
    <property type="evidence" value="ECO:0007669"/>
    <property type="project" value="TreeGrafter"/>
</dbReference>
<reference evidence="10 11" key="1">
    <citation type="submission" date="2020-08" db="EMBL/GenBank/DDBJ databases">
        <authorList>
            <person name="Hejnol A."/>
        </authorList>
    </citation>
    <scope>NUCLEOTIDE SEQUENCE [LARGE SCALE GENOMIC DNA]</scope>
</reference>
<comment type="function">
    <text evidence="6">Cytochromes P450 are a group of heme-thiolate monooxygenases. They oxidize a variety of structurally unrelated compounds, including steroids, fatty acids, and xenobiotics.</text>
</comment>
<dbReference type="AlphaFoldDB" id="A0A7I8V5L5"/>
<keyword evidence="4 8" id="KW-0560">Oxidoreductase</keyword>
<evidence type="ECO:0000256" key="7">
    <source>
        <dbReference type="PIRSR" id="PIRSR602401-1"/>
    </source>
</evidence>
<keyword evidence="8" id="KW-0503">Monooxygenase</keyword>
<evidence type="ECO:0000256" key="6">
    <source>
        <dbReference type="ARBA" id="ARBA00043906"/>
    </source>
</evidence>
<evidence type="ECO:0000256" key="2">
    <source>
        <dbReference type="ARBA" id="ARBA00022617"/>
    </source>
</evidence>
<dbReference type="PRINTS" id="PR00385">
    <property type="entry name" value="P450"/>
</dbReference>
<dbReference type="SUPFAM" id="SSF48264">
    <property type="entry name" value="Cytochrome P450"/>
    <property type="match status" value="1"/>
</dbReference>
<dbReference type="InterPro" id="IPR036396">
    <property type="entry name" value="Cyt_P450_sf"/>
</dbReference>
<comment type="caution">
    <text evidence="10">The sequence shown here is derived from an EMBL/GenBank/DDBJ whole genome shotgun (WGS) entry which is preliminary data.</text>
</comment>
<evidence type="ECO:0000256" key="1">
    <source>
        <dbReference type="ARBA" id="ARBA00010617"/>
    </source>
</evidence>
<dbReference type="InterPro" id="IPR050705">
    <property type="entry name" value="Cytochrome_P450_3A"/>
</dbReference>
<dbReference type="PROSITE" id="PS00086">
    <property type="entry name" value="CYTOCHROME_P450"/>
    <property type="match status" value="1"/>
</dbReference>
<proteinExistence type="inferred from homology"/>
<dbReference type="Gene3D" id="1.10.630.10">
    <property type="entry name" value="Cytochrome P450"/>
    <property type="match status" value="1"/>
</dbReference>
<evidence type="ECO:0000313" key="11">
    <source>
        <dbReference type="Proteomes" id="UP000549394"/>
    </source>
</evidence>
<dbReference type="PRINTS" id="PR00463">
    <property type="entry name" value="EP450I"/>
</dbReference>
<name>A0A7I8V5L5_9ANNE</name>
<comment type="similarity">
    <text evidence="1 8">Belongs to the cytochrome P450 family.</text>
</comment>
<dbReference type="Proteomes" id="UP000549394">
    <property type="component" value="Unassembled WGS sequence"/>
</dbReference>
<dbReference type="PANTHER" id="PTHR24302:SF15">
    <property type="entry name" value="FATTY-ACID PEROXYGENASE"/>
    <property type="match status" value="1"/>
</dbReference>
<evidence type="ECO:0000256" key="3">
    <source>
        <dbReference type="ARBA" id="ARBA00022723"/>
    </source>
</evidence>
<keyword evidence="9" id="KW-0175">Coiled coil</keyword>
<dbReference type="EMBL" id="CAJFCJ010000001">
    <property type="protein sequence ID" value="CAD5111584.1"/>
    <property type="molecule type" value="Genomic_DNA"/>
</dbReference>
<keyword evidence="3 7" id="KW-0479">Metal-binding</keyword>
<dbReference type="Pfam" id="PF00067">
    <property type="entry name" value="p450"/>
    <property type="match status" value="2"/>
</dbReference>
<dbReference type="OrthoDB" id="2789670at2759"/>